<evidence type="ECO:0000256" key="5">
    <source>
        <dbReference type="ARBA" id="ARBA00022516"/>
    </source>
</evidence>
<evidence type="ECO:0000256" key="9">
    <source>
        <dbReference type="ARBA" id="ARBA00022833"/>
    </source>
</evidence>
<sequence length="276" mass="30352">MEKQVTLATEVTYSGIGLHSGKDVTMTLQPGKPGTGIVFVRTDLPGQPEIHARAELVTSTLKATTLSENGAQVFTVEHLLGALFAMGVDNCRIRMDAPEPPVTDGSGLVFAQLVQKAGRKEQEAEKKIYVVDKSFSVYDGDKFLIMLPYDGTRVSFTSVNVHPLLGTQYYDVLLDEETFLKEIAPARTIGFMHEVEQMRKMGLGLGGNLENALVYDDTKCLSVPRFPDELVRHKILDVLGDMSLIGPWKGHIIAVKSGHSYNSQLAKQIIAYREGK</sequence>
<evidence type="ECO:0000256" key="3">
    <source>
        <dbReference type="ARBA" id="ARBA00005002"/>
    </source>
</evidence>
<keyword evidence="8 12" id="KW-0378">Hydrolase</keyword>
<dbReference type="Gene3D" id="3.30.230.20">
    <property type="entry name" value="lpxc deacetylase, domain 1"/>
    <property type="match status" value="1"/>
</dbReference>
<dbReference type="PANTHER" id="PTHR33694:SF1">
    <property type="entry name" value="UDP-3-O-ACYL-N-ACETYLGLUCOSAMINE DEACETYLASE 1, MITOCHONDRIAL-RELATED"/>
    <property type="match status" value="1"/>
</dbReference>
<dbReference type="NCBIfam" id="TIGR00325">
    <property type="entry name" value="lpxC"/>
    <property type="match status" value="1"/>
</dbReference>
<name>A0A1G6HX71_9FIRM</name>
<evidence type="ECO:0000256" key="7">
    <source>
        <dbReference type="ARBA" id="ARBA00022723"/>
    </source>
</evidence>
<dbReference type="OrthoDB" id="9772788at2"/>
<protein>
    <recommendedName>
        <fullName evidence="4 12">UDP-3-O-acyl-N-acetylglucosamine deacetylase</fullName>
        <shortName evidence="12">UDP-3-O-acyl-GlcNAc deacetylase</shortName>
        <ecNumber evidence="4 12">3.5.1.108</ecNumber>
    </recommendedName>
    <alternativeName>
        <fullName evidence="12">UDP-3-O-[R-3-hydroxymyristoyl]-N-acetylglucosamine deacetylase</fullName>
    </alternativeName>
</protein>
<dbReference type="GO" id="GO:0046872">
    <property type="term" value="F:metal ion binding"/>
    <property type="evidence" value="ECO:0007669"/>
    <property type="project" value="UniProtKB-KW"/>
</dbReference>
<feature type="binding site" evidence="12">
    <location>
        <position position="233"/>
    </location>
    <ligand>
        <name>Zn(2+)</name>
        <dbReference type="ChEBI" id="CHEBI:29105"/>
    </ligand>
</feature>
<evidence type="ECO:0000256" key="10">
    <source>
        <dbReference type="ARBA" id="ARBA00023098"/>
    </source>
</evidence>
<dbReference type="UniPathway" id="UPA00359">
    <property type="reaction ID" value="UER00478"/>
</dbReference>
<dbReference type="Pfam" id="PF03331">
    <property type="entry name" value="LpxC"/>
    <property type="match status" value="1"/>
</dbReference>
<dbReference type="InterPro" id="IPR004463">
    <property type="entry name" value="UDP-acyl_GlcNac_deAcase"/>
</dbReference>
<comment type="function">
    <text evidence="2 12">Catalyzes the hydrolysis of UDP-3-O-myristoyl-N-acetylglucosamine to form UDP-3-O-myristoylglucosamine and acetate, the committed step in lipid A biosynthesis.</text>
</comment>
<evidence type="ECO:0000256" key="11">
    <source>
        <dbReference type="ARBA" id="ARBA00024535"/>
    </source>
</evidence>
<evidence type="ECO:0000256" key="12">
    <source>
        <dbReference type="HAMAP-Rule" id="MF_00388"/>
    </source>
</evidence>
<keyword evidence="6 12" id="KW-0441">Lipid A biosynthesis</keyword>
<keyword evidence="9 12" id="KW-0862">Zinc</keyword>
<keyword evidence="7 12" id="KW-0479">Metal-binding</keyword>
<dbReference type="EC" id="3.5.1.108" evidence="4 12"/>
<evidence type="ECO:0000256" key="8">
    <source>
        <dbReference type="ARBA" id="ARBA00022801"/>
    </source>
</evidence>
<dbReference type="HAMAP" id="MF_00388">
    <property type="entry name" value="LpxC"/>
    <property type="match status" value="1"/>
</dbReference>
<dbReference type="Proteomes" id="UP000198943">
    <property type="component" value="Unassembled WGS sequence"/>
</dbReference>
<evidence type="ECO:0000313" key="13">
    <source>
        <dbReference type="EMBL" id="SDB98804.1"/>
    </source>
</evidence>
<keyword evidence="5 12" id="KW-0444">Lipid biosynthesis</keyword>
<dbReference type="PANTHER" id="PTHR33694">
    <property type="entry name" value="UDP-3-O-ACYL-N-ACETYLGLUCOSAMINE DEACETYLASE 1, MITOCHONDRIAL-RELATED"/>
    <property type="match status" value="1"/>
</dbReference>
<evidence type="ECO:0000313" key="14">
    <source>
        <dbReference type="Proteomes" id="UP000198943"/>
    </source>
</evidence>
<proteinExistence type="inferred from homology"/>
<dbReference type="InterPro" id="IPR015870">
    <property type="entry name" value="UDP-acyl_N-AcGlcN_deAcase_N"/>
</dbReference>
<dbReference type="EMBL" id="FMYW01000001">
    <property type="protein sequence ID" value="SDB98804.1"/>
    <property type="molecule type" value="Genomic_DNA"/>
</dbReference>
<comment type="cofactor">
    <cofactor evidence="1 12">
        <name>Zn(2+)</name>
        <dbReference type="ChEBI" id="CHEBI:29105"/>
    </cofactor>
</comment>
<organism evidence="13 14">
    <name type="scientific">Succiniclasticum ruminis</name>
    <dbReference type="NCBI Taxonomy" id="40841"/>
    <lineage>
        <taxon>Bacteria</taxon>
        <taxon>Bacillati</taxon>
        <taxon>Bacillota</taxon>
        <taxon>Negativicutes</taxon>
        <taxon>Acidaminococcales</taxon>
        <taxon>Acidaminococcaceae</taxon>
        <taxon>Succiniclasticum</taxon>
    </lineage>
</organism>
<dbReference type="InterPro" id="IPR020568">
    <property type="entry name" value="Ribosomal_Su5_D2-typ_SF"/>
</dbReference>
<evidence type="ECO:0000256" key="4">
    <source>
        <dbReference type="ARBA" id="ARBA00012745"/>
    </source>
</evidence>
<feature type="active site" description="Proton donor" evidence="12">
    <location>
        <position position="259"/>
    </location>
</feature>
<reference evidence="14" key="1">
    <citation type="submission" date="2016-10" db="EMBL/GenBank/DDBJ databases">
        <authorList>
            <person name="Varghese N."/>
            <person name="Submissions S."/>
        </authorList>
    </citation>
    <scope>NUCLEOTIDE SEQUENCE [LARGE SCALE GENOMIC DNA]</scope>
    <source>
        <strain evidence="14">DSM 11005</strain>
    </source>
</reference>
<dbReference type="RefSeq" id="WP_093729068.1">
    <property type="nucleotide sequence ID" value="NZ_FMYW01000001.1"/>
</dbReference>
<dbReference type="Gene3D" id="3.30.1700.10">
    <property type="entry name" value="lpxc deacetylase, domain 2"/>
    <property type="match status" value="1"/>
</dbReference>
<comment type="catalytic activity">
    <reaction evidence="11 12">
        <text>a UDP-3-O-[(3R)-3-hydroxyacyl]-N-acetyl-alpha-D-glucosamine + H2O = a UDP-3-O-[(3R)-3-hydroxyacyl]-alpha-D-glucosamine + acetate</text>
        <dbReference type="Rhea" id="RHEA:67816"/>
        <dbReference type="ChEBI" id="CHEBI:15377"/>
        <dbReference type="ChEBI" id="CHEBI:30089"/>
        <dbReference type="ChEBI" id="CHEBI:137740"/>
        <dbReference type="ChEBI" id="CHEBI:173225"/>
        <dbReference type="EC" id="3.5.1.108"/>
    </reaction>
</comment>
<dbReference type="SUPFAM" id="SSF54211">
    <property type="entry name" value="Ribosomal protein S5 domain 2-like"/>
    <property type="match status" value="2"/>
</dbReference>
<keyword evidence="10 12" id="KW-0443">Lipid metabolism</keyword>
<comment type="pathway">
    <text evidence="3 12">Glycolipid biosynthesis; lipid IV(A) biosynthesis; lipid IV(A) from (3R)-3-hydroxytetradecanoyl-[acyl-carrier-protein] and UDP-N-acetyl-alpha-D-glucosamine: step 2/6.</text>
</comment>
<comment type="similarity">
    <text evidence="12">Belongs to the LpxC family.</text>
</comment>
<dbReference type="AlphaFoldDB" id="A0A1G6HX71"/>
<dbReference type="GO" id="GO:0103117">
    <property type="term" value="F:UDP-3-O-acyl-N-acetylglucosamine deacetylase activity"/>
    <property type="evidence" value="ECO:0007669"/>
    <property type="project" value="UniProtKB-UniRule"/>
</dbReference>
<accession>A0A1G6HX71</accession>
<dbReference type="GO" id="GO:0016020">
    <property type="term" value="C:membrane"/>
    <property type="evidence" value="ECO:0007669"/>
    <property type="project" value="GOC"/>
</dbReference>
<keyword evidence="14" id="KW-1185">Reference proteome</keyword>
<evidence type="ECO:0000256" key="1">
    <source>
        <dbReference type="ARBA" id="ARBA00001947"/>
    </source>
</evidence>
<dbReference type="GO" id="GO:0009245">
    <property type="term" value="P:lipid A biosynthetic process"/>
    <property type="evidence" value="ECO:0007669"/>
    <property type="project" value="UniProtKB-UniRule"/>
</dbReference>
<feature type="binding site" evidence="12">
    <location>
        <position position="237"/>
    </location>
    <ligand>
        <name>Zn(2+)</name>
        <dbReference type="ChEBI" id="CHEBI:29105"/>
    </ligand>
</feature>
<dbReference type="InterPro" id="IPR011334">
    <property type="entry name" value="UDP-acyl_GlcNac_deAcase_C"/>
</dbReference>
<evidence type="ECO:0000256" key="2">
    <source>
        <dbReference type="ARBA" id="ARBA00002923"/>
    </source>
</evidence>
<gene>
    <name evidence="12" type="primary">lpxC</name>
    <name evidence="13" type="ORF">SAMN04487864_101307</name>
</gene>
<feature type="binding site" evidence="12">
    <location>
        <position position="78"/>
    </location>
    <ligand>
        <name>Zn(2+)</name>
        <dbReference type="ChEBI" id="CHEBI:29105"/>
    </ligand>
</feature>
<evidence type="ECO:0000256" key="6">
    <source>
        <dbReference type="ARBA" id="ARBA00022556"/>
    </source>
</evidence>